<dbReference type="PANTHER" id="PTHR31126">
    <property type="entry name" value="TYROSINE-PROTEIN PHOSPHATASE"/>
    <property type="match status" value="1"/>
</dbReference>
<protein>
    <submittedName>
        <fullName evidence="3">Protein tyrosine/serine phosphatase</fullName>
    </submittedName>
</protein>
<dbReference type="RefSeq" id="WP_012863094.1">
    <property type="nucleotide sequence ID" value="NC_013517.1"/>
</dbReference>
<evidence type="ECO:0000256" key="1">
    <source>
        <dbReference type="ARBA" id="ARBA00009580"/>
    </source>
</evidence>
<reference evidence="4" key="1">
    <citation type="submission" date="2009-09" db="EMBL/GenBank/DDBJ databases">
        <title>The complete chromosome of Sebaldella termitidis ATCC 33386.</title>
        <authorList>
            <consortium name="US DOE Joint Genome Institute (JGI-PGF)"/>
            <person name="Lucas S."/>
            <person name="Copeland A."/>
            <person name="Lapidus A."/>
            <person name="Glavina del Rio T."/>
            <person name="Dalin E."/>
            <person name="Tice H."/>
            <person name="Bruce D."/>
            <person name="Goodwin L."/>
            <person name="Pitluck S."/>
            <person name="Kyrpides N."/>
            <person name="Mavromatis K."/>
            <person name="Ivanova N."/>
            <person name="Mikhailova N."/>
            <person name="Sims D."/>
            <person name="Meincke L."/>
            <person name="Brettin T."/>
            <person name="Detter J.C."/>
            <person name="Han C."/>
            <person name="Larimer F."/>
            <person name="Land M."/>
            <person name="Hauser L."/>
            <person name="Markowitz V."/>
            <person name="Cheng J.F."/>
            <person name="Hugenholtz P."/>
            <person name="Woyke T."/>
            <person name="Wu D."/>
            <person name="Eisen J.A."/>
        </authorList>
    </citation>
    <scope>NUCLEOTIDE SEQUENCE [LARGE SCALE GENOMIC DNA]</scope>
    <source>
        <strain evidence="4">ATCC 33386 / NCTC 11300</strain>
    </source>
</reference>
<reference evidence="3 4" key="2">
    <citation type="journal article" date="2010" name="Stand. Genomic Sci.">
        <title>Complete genome sequence of Sebaldella termitidis type strain (NCTC 11300).</title>
        <authorList>
            <person name="Harmon-Smith M."/>
            <person name="Celia L."/>
            <person name="Chertkov O."/>
            <person name="Lapidus A."/>
            <person name="Copeland A."/>
            <person name="Glavina Del Rio T."/>
            <person name="Nolan M."/>
            <person name="Lucas S."/>
            <person name="Tice H."/>
            <person name="Cheng J.F."/>
            <person name="Han C."/>
            <person name="Detter J.C."/>
            <person name="Bruce D."/>
            <person name="Goodwin L."/>
            <person name="Pitluck S."/>
            <person name="Pati A."/>
            <person name="Liolios K."/>
            <person name="Ivanova N."/>
            <person name="Mavromatis K."/>
            <person name="Mikhailova N."/>
            <person name="Chen A."/>
            <person name="Palaniappan K."/>
            <person name="Land M."/>
            <person name="Hauser L."/>
            <person name="Chang Y.J."/>
            <person name="Jeffries C.D."/>
            <person name="Brettin T."/>
            <person name="Goker M."/>
            <person name="Beck B."/>
            <person name="Bristow J."/>
            <person name="Eisen J.A."/>
            <person name="Markowitz V."/>
            <person name="Hugenholtz P."/>
            <person name="Kyrpides N.C."/>
            <person name="Klenk H.P."/>
            <person name="Chen F."/>
        </authorList>
    </citation>
    <scope>NUCLEOTIDE SEQUENCE [LARGE SCALE GENOMIC DNA]</scope>
    <source>
        <strain evidence="4">ATCC 33386 / NCTC 11300</strain>
    </source>
</reference>
<dbReference type="GO" id="GO:0004721">
    <property type="term" value="F:phosphoprotein phosphatase activity"/>
    <property type="evidence" value="ECO:0007669"/>
    <property type="project" value="InterPro"/>
</dbReference>
<dbReference type="InterPro" id="IPR016130">
    <property type="entry name" value="Tyr_Pase_AS"/>
</dbReference>
<proteinExistence type="inferred from homology"/>
<evidence type="ECO:0000259" key="2">
    <source>
        <dbReference type="PROSITE" id="PS50056"/>
    </source>
</evidence>
<dbReference type="SUPFAM" id="SSF52799">
    <property type="entry name" value="(Phosphotyrosine protein) phosphatases II"/>
    <property type="match status" value="1"/>
</dbReference>
<dbReference type="PROSITE" id="PS50056">
    <property type="entry name" value="TYR_PHOSPHATASE_2"/>
    <property type="match status" value="1"/>
</dbReference>
<evidence type="ECO:0000313" key="3">
    <source>
        <dbReference type="EMBL" id="ACZ10512.1"/>
    </source>
</evidence>
<gene>
    <name evidence="3" type="ordered locus">Sterm_3678</name>
</gene>
<dbReference type="KEGG" id="str:Sterm_3678"/>
<dbReference type="PANTHER" id="PTHR31126:SF1">
    <property type="entry name" value="TYROSINE SPECIFIC PROTEIN PHOSPHATASES DOMAIN-CONTAINING PROTEIN"/>
    <property type="match status" value="1"/>
</dbReference>
<evidence type="ECO:0000313" key="4">
    <source>
        <dbReference type="Proteomes" id="UP000000845"/>
    </source>
</evidence>
<dbReference type="InterPro" id="IPR000387">
    <property type="entry name" value="Tyr_Pase_dom"/>
</dbReference>
<dbReference type="STRING" id="526218.Sterm_3678"/>
<dbReference type="EMBL" id="CP001739">
    <property type="protein sequence ID" value="ACZ10512.1"/>
    <property type="molecule type" value="Genomic_DNA"/>
</dbReference>
<dbReference type="AlphaFoldDB" id="D1ARM6"/>
<name>D1ARM6_SEBTE</name>
<organism evidence="3 4">
    <name type="scientific">Sebaldella termitidis (strain ATCC 33386 / NCTC 11300)</name>
    <dbReference type="NCBI Taxonomy" id="526218"/>
    <lineage>
        <taxon>Bacteria</taxon>
        <taxon>Fusobacteriati</taxon>
        <taxon>Fusobacteriota</taxon>
        <taxon>Fusobacteriia</taxon>
        <taxon>Fusobacteriales</taxon>
        <taxon>Leptotrichiaceae</taxon>
        <taxon>Sebaldella</taxon>
    </lineage>
</organism>
<dbReference type="eggNOG" id="COG2365">
    <property type="taxonomic scope" value="Bacteria"/>
</dbReference>
<dbReference type="InterPro" id="IPR026893">
    <property type="entry name" value="Tyr/Ser_Pase_IphP-type"/>
</dbReference>
<sequence>MTELNKKRQIVLEGAHNVRDIGGYKAENGKITRWKKFIRSDGLESLTKSDISKLLDYGLSIDIDLRSDMEYEAWVDVLQYCNEVDYYQIQLLKDLKITFGSLGGIYVDASDSCKKAFYKVFRLMADNPEKTILFHCAAGKDRTGMTAALLLMLAGVSKEDIILDYTVTRENLHSVLDRFSRENDENLKDYLGSEREYIEKFVDHIEKKYGGAEAYMSKIGLKESEIRSLKESFLEDAE</sequence>
<dbReference type="InterPro" id="IPR029021">
    <property type="entry name" value="Prot-tyrosine_phosphatase-like"/>
</dbReference>
<dbReference type="Pfam" id="PF13350">
    <property type="entry name" value="Y_phosphatase3"/>
    <property type="match status" value="1"/>
</dbReference>
<dbReference type="PROSITE" id="PS00383">
    <property type="entry name" value="TYR_PHOSPHATASE_1"/>
    <property type="match status" value="1"/>
</dbReference>
<comment type="similarity">
    <text evidence="1">Belongs to the protein-tyrosine phosphatase family.</text>
</comment>
<dbReference type="Proteomes" id="UP000000845">
    <property type="component" value="Chromosome"/>
</dbReference>
<dbReference type="Gene3D" id="3.90.190.10">
    <property type="entry name" value="Protein tyrosine phosphatase superfamily"/>
    <property type="match status" value="1"/>
</dbReference>
<keyword evidence="4" id="KW-1185">Reference proteome</keyword>
<feature type="domain" description="Tyrosine specific protein phosphatases" evidence="2">
    <location>
        <begin position="115"/>
        <end position="180"/>
    </location>
</feature>
<accession>D1ARM6</accession>
<dbReference type="HOGENOM" id="CLU_057546_3_0_0"/>